<sequence>MLLEYLGVSNYQELLEMVKNNPTNEKVVELKTILAPLGVQISQHT</sequence>
<name>A0A1H9SEN4_9BACI</name>
<proteinExistence type="predicted"/>
<comment type="caution">
    <text evidence="1">The sequence shown here is derived from an EMBL/GenBank/DDBJ whole genome shotgun (WGS) entry which is preliminary data.</text>
</comment>
<reference evidence="1 2" key="1">
    <citation type="submission" date="2016-10" db="EMBL/GenBank/DDBJ databases">
        <authorList>
            <person name="Varghese N."/>
            <person name="Submissions S."/>
        </authorList>
    </citation>
    <scope>NUCLEOTIDE SEQUENCE [LARGE SCALE GENOMIC DNA]</scope>
    <source>
        <strain evidence="1 2">TC-13</strain>
    </source>
</reference>
<dbReference type="Proteomes" id="UP000199410">
    <property type="component" value="Unassembled WGS sequence"/>
</dbReference>
<protein>
    <submittedName>
        <fullName evidence="1">Uncharacterized protein</fullName>
    </submittedName>
</protein>
<evidence type="ECO:0000313" key="1">
    <source>
        <dbReference type="EMBL" id="SER83490.1"/>
    </source>
</evidence>
<accession>A0A1H9SEN4</accession>
<dbReference type="EMBL" id="FOEL01000028">
    <property type="protein sequence ID" value="SER83490.1"/>
    <property type="molecule type" value="Genomic_DNA"/>
</dbReference>
<dbReference type="RefSeq" id="WP_220388186.1">
    <property type="nucleotide sequence ID" value="NZ_FOCR01000027.1"/>
</dbReference>
<organism evidence="1 2">
    <name type="scientific">Lysinibacillus fusiformis</name>
    <dbReference type="NCBI Taxonomy" id="28031"/>
    <lineage>
        <taxon>Bacteria</taxon>
        <taxon>Bacillati</taxon>
        <taxon>Bacillota</taxon>
        <taxon>Bacilli</taxon>
        <taxon>Bacillales</taxon>
        <taxon>Bacillaceae</taxon>
        <taxon>Lysinibacillus</taxon>
    </lineage>
</organism>
<dbReference type="AlphaFoldDB" id="A0A1H9SEN4"/>
<gene>
    <name evidence="1" type="ORF">SAMN02787113_04702</name>
</gene>
<evidence type="ECO:0000313" key="2">
    <source>
        <dbReference type="Proteomes" id="UP000199410"/>
    </source>
</evidence>